<evidence type="ECO:0000256" key="2">
    <source>
        <dbReference type="SAM" id="Phobius"/>
    </source>
</evidence>
<organism evidence="4 5">
    <name type="scientific">Nitzschia inconspicua</name>
    <dbReference type="NCBI Taxonomy" id="303405"/>
    <lineage>
        <taxon>Eukaryota</taxon>
        <taxon>Sar</taxon>
        <taxon>Stramenopiles</taxon>
        <taxon>Ochrophyta</taxon>
        <taxon>Bacillariophyta</taxon>
        <taxon>Bacillariophyceae</taxon>
        <taxon>Bacillariophycidae</taxon>
        <taxon>Bacillariales</taxon>
        <taxon>Bacillariaceae</taxon>
        <taxon>Nitzschia</taxon>
    </lineage>
</organism>
<dbReference type="OrthoDB" id="5317056at2759"/>
<gene>
    <name evidence="4" type="ORF">IV203_018594</name>
</gene>
<dbReference type="EMBL" id="JAGRRH010000003">
    <property type="protein sequence ID" value="KAG7372451.1"/>
    <property type="molecule type" value="Genomic_DNA"/>
</dbReference>
<sequence length="619" mass="67378">MKNQQLILRLIFSIIAVVCAVVIIISGTKRQRIKTAAQNNGSKDPPPAPSTSPTFLDSNLTSTINPTEAPTMAQVSAVTDLAAYIGSQLAMGQTYIKIPEGVHYVDPKARNGRVGLLLENLNGVTIDGTNAEMILTKTTRAIEINNCNDLTLIGLTIDYDPLPFMQGFITDMTDDKLELTVQLMKGYPEAGTFTGDKVETYSPVDDELTTQTYYGASFTPLASDKIKVTKQKTQQVETSFEEVGDIVVIGSTTAEQTIPHAIRPDKCNNLVFKDVKVYASNSFGFLETDCNASRYINCSVDRRPVNTDLKSRGYRRLRSTTADGFHSKHAQVGPSYVGCTARYNGDDGIAINGHYHIVSRVERGNKLRVIGKLGEVPNLKVGDEAELMTYRGVRLPNAKIVAFDPNAGVALDSSDQAFLNNQEFIGNVQKTRSFATHAYYVTLDRSVNLPTGSLIASSNRVGNGFEVRDCTIGPTRSRGILVKASDGIISNNVVVDTWGHGIMAAPVYGWLEAGSSNNLTITDNVVKRSRDVGIAVFAFGGNGRCAPAGAHNNVTITGNRIAGSSRPAIAVTSTKNLKENNNQIVGRRNYYLLPKHMGQFGRRFAPYREIYLENTIRAS</sequence>
<comment type="caution">
    <text evidence="4">The sequence shown here is derived from an EMBL/GenBank/DDBJ whole genome shotgun (WGS) entry which is preliminary data.</text>
</comment>
<evidence type="ECO:0000259" key="3">
    <source>
        <dbReference type="Pfam" id="PF13229"/>
    </source>
</evidence>
<reference evidence="4" key="1">
    <citation type="journal article" date="2021" name="Sci. Rep.">
        <title>Diploid genomic architecture of Nitzschia inconspicua, an elite biomass production diatom.</title>
        <authorList>
            <person name="Oliver A."/>
            <person name="Podell S."/>
            <person name="Pinowska A."/>
            <person name="Traller J.C."/>
            <person name="Smith S.R."/>
            <person name="McClure R."/>
            <person name="Beliaev A."/>
            <person name="Bohutskyi P."/>
            <person name="Hill E.A."/>
            <person name="Rabines A."/>
            <person name="Zheng H."/>
            <person name="Allen L.Z."/>
            <person name="Kuo A."/>
            <person name="Grigoriev I.V."/>
            <person name="Allen A.E."/>
            <person name="Hazlebeck D."/>
            <person name="Allen E.E."/>
        </authorList>
    </citation>
    <scope>NUCLEOTIDE SEQUENCE</scope>
    <source>
        <strain evidence="4">Hildebrandi</strain>
    </source>
</reference>
<feature type="transmembrane region" description="Helical" evidence="2">
    <location>
        <begin position="6"/>
        <end position="25"/>
    </location>
</feature>
<dbReference type="AlphaFoldDB" id="A0A9K3M5H8"/>
<keyword evidence="2" id="KW-0812">Transmembrane</keyword>
<dbReference type="InterPro" id="IPR006626">
    <property type="entry name" value="PbH1"/>
</dbReference>
<dbReference type="InterPro" id="IPR039448">
    <property type="entry name" value="Beta_helix"/>
</dbReference>
<proteinExistence type="predicted"/>
<evidence type="ECO:0000313" key="4">
    <source>
        <dbReference type="EMBL" id="KAG7372451.1"/>
    </source>
</evidence>
<feature type="region of interest" description="Disordered" evidence="1">
    <location>
        <begin position="35"/>
        <end position="63"/>
    </location>
</feature>
<feature type="compositionally biased region" description="Polar residues" evidence="1">
    <location>
        <begin position="51"/>
        <end position="63"/>
    </location>
</feature>
<protein>
    <recommendedName>
        <fullName evidence="3">Right handed beta helix domain-containing protein</fullName>
    </recommendedName>
</protein>
<keyword evidence="2" id="KW-0472">Membrane</keyword>
<evidence type="ECO:0000313" key="5">
    <source>
        <dbReference type="Proteomes" id="UP000693970"/>
    </source>
</evidence>
<evidence type="ECO:0000256" key="1">
    <source>
        <dbReference type="SAM" id="MobiDB-lite"/>
    </source>
</evidence>
<dbReference type="Pfam" id="PF13229">
    <property type="entry name" value="Beta_helix"/>
    <property type="match status" value="1"/>
</dbReference>
<dbReference type="SMART" id="SM00710">
    <property type="entry name" value="PbH1"/>
    <property type="match status" value="4"/>
</dbReference>
<keyword evidence="2" id="KW-1133">Transmembrane helix</keyword>
<name>A0A9K3M5H8_9STRA</name>
<reference evidence="4" key="2">
    <citation type="submission" date="2021-04" db="EMBL/GenBank/DDBJ databases">
        <authorList>
            <person name="Podell S."/>
        </authorList>
    </citation>
    <scope>NUCLEOTIDE SEQUENCE</scope>
    <source>
        <strain evidence="4">Hildebrandi</strain>
    </source>
</reference>
<accession>A0A9K3M5H8</accession>
<feature type="domain" description="Right handed beta helix" evidence="3">
    <location>
        <begin position="450"/>
        <end position="584"/>
    </location>
</feature>
<keyword evidence="5" id="KW-1185">Reference proteome</keyword>
<dbReference type="Proteomes" id="UP000693970">
    <property type="component" value="Unassembled WGS sequence"/>
</dbReference>